<dbReference type="GO" id="GO:0005524">
    <property type="term" value="F:ATP binding"/>
    <property type="evidence" value="ECO:0007669"/>
    <property type="project" value="InterPro"/>
</dbReference>
<gene>
    <name evidence="3" type="ORF">BDN70DRAFT_875752</name>
</gene>
<dbReference type="GO" id="GO:0003723">
    <property type="term" value="F:RNA binding"/>
    <property type="evidence" value="ECO:0007669"/>
    <property type="project" value="TreeGrafter"/>
</dbReference>
<evidence type="ECO:0000259" key="2">
    <source>
        <dbReference type="SMART" id="SM00382"/>
    </source>
</evidence>
<dbReference type="OrthoDB" id="2115716at2759"/>
<proteinExistence type="predicted"/>
<dbReference type="InterPro" id="IPR050168">
    <property type="entry name" value="AAA_ATPase_domain"/>
</dbReference>
<evidence type="ECO:0000256" key="1">
    <source>
        <dbReference type="SAM" id="MobiDB-lite"/>
    </source>
</evidence>
<feature type="compositionally biased region" description="Polar residues" evidence="1">
    <location>
        <begin position="578"/>
        <end position="587"/>
    </location>
</feature>
<dbReference type="GO" id="GO:1990275">
    <property type="term" value="F:preribosome binding"/>
    <property type="evidence" value="ECO:0007669"/>
    <property type="project" value="TreeGrafter"/>
</dbReference>
<dbReference type="InterPro" id="IPR027417">
    <property type="entry name" value="P-loop_NTPase"/>
</dbReference>
<comment type="caution">
    <text evidence="3">The sequence shown here is derived from an EMBL/GenBank/DDBJ whole genome shotgun (WGS) entry which is preliminary data.</text>
</comment>
<dbReference type="InterPro" id="IPR003959">
    <property type="entry name" value="ATPase_AAA_core"/>
</dbReference>
<feature type="domain" description="AAA+ ATPase" evidence="2">
    <location>
        <begin position="230"/>
        <end position="356"/>
    </location>
</feature>
<dbReference type="InterPro" id="IPR003593">
    <property type="entry name" value="AAA+_ATPase"/>
</dbReference>
<dbReference type="SMART" id="SM00382">
    <property type="entry name" value="AAA"/>
    <property type="match status" value="1"/>
</dbReference>
<name>A0A9P5Z5A4_9AGAR</name>
<accession>A0A9P5Z5A4</accession>
<reference evidence="3" key="1">
    <citation type="submission" date="2020-11" db="EMBL/GenBank/DDBJ databases">
        <authorList>
            <consortium name="DOE Joint Genome Institute"/>
            <person name="Ahrendt S."/>
            <person name="Riley R."/>
            <person name="Andreopoulos W."/>
            <person name="Labutti K."/>
            <person name="Pangilinan J."/>
            <person name="Ruiz-Duenas F.J."/>
            <person name="Barrasa J.M."/>
            <person name="Sanchez-Garcia M."/>
            <person name="Camarero S."/>
            <person name="Miyauchi S."/>
            <person name="Serrano A."/>
            <person name="Linde D."/>
            <person name="Babiker R."/>
            <person name="Drula E."/>
            <person name="Ayuso-Fernandez I."/>
            <person name="Pacheco R."/>
            <person name="Padilla G."/>
            <person name="Ferreira P."/>
            <person name="Barriuso J."/>
            <person name="Kellner H."/>
            <person name="Castanera R."/>
            <person name="Alfaro M."/>
            <person name="Ramirez L."/>
            <person name="Pisabarro A.G."/>
            <person name="Kuo A."/>
            <person name="Tritt A."/>
            <person name="Lipzen A."/>
            <person name="He G."/>
            <person name="Yan M."/>
            <person name="Ng V."/>
            <person name="Cullen D."/>
            <person name="Martin F."/>
            <person name="Rosso M.-N."/>
            <person name="Henrissat B."/>
            <person name="Hibbett D."/>
            <person name="Martinez A.T."/>
            <person name="Grigoriev I.V."/>
        </authorList>
    </citation>
    <scope>NUCLEOTIDE SEQUENCE</scope>
    <source>
        <strain evidence="3">CIRM-BRFM 674</strain>
    </source>
</reference>
<dbReference type="Gene3D" id="3.40.50.300">
    <property type="entry name" value="P-loop containing nucleotide triphosphate hydrolases"/>
    <property type="match status" value="1"/>
</dbReference>
<dbReference type="PANTHER" id="PTHR23077">
    <property type="entry name" value="AAA-FAMILY ATPASE"/>
    <property type="match status" value="1"/>
</dbReference>
<protein>
    <submittedName>
        <fullName evidence="3">P-loop containing nucleoside triphosphate hydrolase protein</fullName>
    </submittedName>
</protein>
<dbReference type="EMBL" id="MU155173">
    <property type="protein sequence ID" value="KAF9481812.1"/>
    <property type="molecule type" value="Genomic_DNA"/>
</dbReference>
<dbReference type="PANTHER" id="PTHR23077:SF132">
    <property type="entry name" value="ATP-DEPENDENT ZN PROTEASE"/>
    <property type="match status" value="1"/>
</dbReference>
<evidence type="ECO:0000313" key="4">
    <source>
        <dbReference type="Proteomes" id="UP000807469"/>
    </source>
</evidence>
<dbReference type="SUPFAM" id="SSF52540">
    <property type="entry name" value="P-loop containing nucleoside triphosphate hydrolases"/>
    <property type="match status" value="1"/>
</dbReference>
<evidence type="ECO:0000313" key="3">
    <source>
        <dbReference type="EMBL" id="KAF9481812.1"/>
    </source>
</evidence>
<dbReference type="GO" id="GO:0005634">
    <property type="term" value="C:nucleus"/>
    <property type="evidence" value="ECO:0007669"/>
    <property type="project" value="TreeGrafter"/>
</dbReference>
<organism evidence="3 4">
    <name type="scientific">Pholiota conissans</name>
    <dbReference type="NCBI Taxonomy" id="109636"/>
    <lineage>
        <taxon>Eukaryota</taxon>
        <taxon>Fungi</taxon>
        <taxon>Dikarya</taxon>
        <taxon>Basidiomycota</taxon>
        <taxon>Agaricomycotina</taxon>
        <taxon>Agaricomycetes</taxon>
        <taxon>Agaricomycetidae</taxon>
        <taxon>Agaricales</taxon>
        <taxon>Agaricineae</taxon>
        <taxon>Strophariaceae</taxon>
        <taxon>Pholiota</taxon>
    </lineage>
</organism>
<keyword evidence="4" id="KW-1185">Reference proteome</keyword>
<keyword evidence="3" id="KW-0378">Hydrolase</keyword>
<feature type="region of interest" description="Disordered" evidence="1">
    <location>
        <begin position="563"/>
        <end position="588"/>
    </location>
</feature>
<dbReference type="Proteomes" id="UP000807469">
    <property type="component" value="Unassembled WGS sequence"/>
</dbReference>
<dbReference type="CDD" id="cd19481">
    <property type="entry name" value="RecA-like_protease"/>
    <property type="match status" value="1"/>
</dbReference>
<dbReference type="Pfam" id="PF00004">
    <property type="entry name" value="AAA"/>
    <property type="match status" value="1"/>
</dbReference>
<sequence length="619" mass="69759">MASKLVNSDMEDFVNVWTDADGEKPSNIQTDFYGQWAEHSSAKQAIPPVIGADALRKLHPNHSLIMTNGYGMNILGFPAASVTPMANTPLITNLFFVPLSRSMGIPGLLVDQVEYGSFKLNWNQFDFIVYAIQYPQGFGILTQYFILHEGPEEVSRLYLLSAGAWADSLHDEIWVFNQGFWQKDHGLWQEVQKADWKDVILKDVFKKALQKDVYGFFASEAVYKELAIPWKRGLIMWGPPGNGKTISLKTIMKTCGEKGFAPLYVKSFQSWKGEEGAMADVFNKARQLSPCVVILEDLDSLINDRNRSFFLNQMDGLEGNDGLLVIGTTNHFERLDPGLSTRPSRFDRKYKFDDPDEEERKLYVQYWQKKLGPNREIEFPDRLINKVARLTDRFSFAYLKEAFVSSLVTLAGIETEKPTFESVLLHQIETLRKQLDKEVIDFQANFEMHSGASKVHHLSPTRHPRPNSSNEYDIYAMPDALSQIVSRADPCCTRVYRASNYPTAKYPGDSTFRDLLDTLSGPSSADFVQLRGSTASAKHAHHGSQDVQGERIRDLMDRISVGSDKAPTNRLYSKPSPEITSSLSQPDWTIGNPSARFDTYLSQAPGSSNAGTANSLIWK</sequence>
<dbReference type="GO" id="GO:0042254">
    <property type="term" value="P:ribosome biogenesis"/>
    <property type="evidence" value="ECO:0007669"/>
    <property type="project" value="TreeGrafter"/>
</dbReference>
<dbReference type="AlphaFoldDB" id="A0A9P5Z5A4"/>
<dbReference type="GO" id="GO:0016887">
    <property type="term" value="F:ATP hydrolysis activity"/>
    <property type="evidence" value="ECO:0007669"/>
    <property type="project" value="InterPro"/>
</dbReference>